<protein>
    <submittedName>
        <fullName evidence="2">Alpha/beta hydrolase</fullName>
    </submittedName>
</protein>
<dbReference type="InterPro" id="IPR000073">
    <property type="entry name" value="AB_hydrolase_1"/>
</dbReference>
<evidence type="ECO:0000259" key="1">
    <source>
        <dbReference type="Pfam" id="PF00561"/>
    </source>
</evidence>
<comment type="caution">
    <text evidence="2">The sequence shown here is derived from an EMBL/GenBank/DDBJ whole genome shotgun (WGS) entry which is preliminary data.</text>
</comment>
<dbReference type="SUPFAM" id="SSF53474">
    <property type="entry name" value="alpha/beta-Hydrolases"/>
    <property type="match status" value="1"/>
</dbReference>
<evidence type="ECO:0000313" key="3">
    <source>
        <dbReference type="Proteomes" id="UP000823893"/>
    </source>
</evidence>
<dbReference type="GO" id="GO:0016020">
    <property type="term" value="C:membrane"/>
    <property type="evidence" value="ECO:0007669"/>
    <property type="project" value="TreeGrafter"/>
</dbReference>
<reference evidence="2" key="2">
    <citation type="submission" date="2021-04" db="EMBL/GenBank/DDBJ databases">
        <authorList>
            <person name="Gilroy R."/>
        </authorList>
    </citation>
    <scope>NUCLEOTIDE SEQUENCE</scope>
    <source>
        <strain evidence="2">ChiSxjej6B18-287</strain>
    </source>
</reference>
<name>A0A9D2SKZ3_9FIRM</name>
<keyword evidence="2" id="KW-0378">Hydrolase</keyword>
<dbReference type="AlphaFoldDB" id="A0A9D2SKZ3"/>
<dbReference type="Pfam" id="PF00561">
    <property type="entry name" value="Abhydrolase_1"/>
    <property type="match status" value="1"/>
</dbReference>
<accession>A0A9D2SKZ3</accession>
<feature type="domain" description="AB hydrolase-1" evidence="1">
    <location>
        <begin position="25"/>
        <end position="140"/>
    </location>
</feature>
<dbReference type="PANTHER" id="PTHR43798">
    <property type="entry name" value="MONOACYLGLYCEROL LIPASE"/>
    <property type="match status" value="1"/>
</dbReference>
<dbReference type="EMBL" id="DWWV01000122">
    <property type="protein sequence ID" value="HJC11039.1"/>
    <property type="molecule type" value="Genomic_DNA"/>
</dbReference>
<dbReference type="InterPro" id="IPR029058">
    <property type="entry name" value="AB_hydrolase_fold"/>
</dbReference>
<gene>
    <name evidence="2" type="ORF">H9935_09550</name>
</gene>
<dbReference type="GO" id="GO:0016787">
    <property type="term" value="F:hydrolase activity"/>
    <property type="evidence" value="ECO:0007669"/>
    <property type="project" value="UniProtKB-KW"/>
</dbReference>
<proteinExistence type="predicted"/>
<evidence type="ECO:0000313" key="2">
    <source>
        <dbReference type="EMBL" id="HJC11039.1"/>
    </source>
</evidence>
<dbReference type="InterPro" id="IPR050266">
    <property type="entry name" value="AB_hydrolase_sf"/>
</dbReference>
<dbReference type="PRINTS" id="PR00111">
    <property type="entry name" value="ABHYDROLASE"/>
</dbReference>
<sequence length="289" mass="32747">MEELKVHTSYGNIHVYKRGTGEKILFLLHGSGPDSAMISWWGMMKNFTREYTVYAPDLLGYGKSDKPDIRGENFYSAHIEALNEAADQLGAEEFYLAGLAMGGAVAIGYALKYPGRVKALFPIDSWGLTLTLPFHPLSYLLIQKTNLTLWQYKLLGKSRWLVQYMLQEYLIGSKRKITNKMLGEVQKACQEESCGKAVQDFQGSSCDKKRAVPYYVQELHRLKMPVIFLHGEKDPLVPVSDAFKVVNLCPNGKIHVLRGCKHWPVRECPEEVGMIIQENTRERQGEEVG</sequence>
<dbReference type="Gene3D" id="3.40.50.1820">
    <property type="entry name" value="alpha/beta hydrolase"/>
    <property type="match status" value="1"/>
</dbReference>
<dbReference type="InterPro" id="IPR000639">
    <property type="entry name" value="Epox_hydrolase-like"/>
</dbReference>
<dbReference type="Proteomes" id="UP000823893">
    <property type="component" value="Unassembled WGS sequence"/>
</dbReference>
<dbReference type="PANTHER" id="PTHR43798:SF33">
    <property type="entry name" value="HYDROLASE, PUTATIVE (AFU_ORTHOLOGUE AFUA_2G14860)-RELATED"/>
    <property type="match status" value="1"/>
</dbReference>
<reference evidence="2" key="1">
    <citation type="journal article" date="2021" name="PeerJ">
        <title>Extensive microbial diversity within the chicken gut microbiome revealed by metagenomics and culture.</title>
        <authorList>
            <person name="Gilroy R."/>
            <person name="Ravi A."/>
            <person name="Getino M."/>
            <person name="Pursley I."/>
            <person name="Horton D.L."/>
            <person name="Alikhan N.F."/>
            <person name="Baker D."/>
            <person name="Gharbi K."/>
            <person name="Hall N."/>
            <person name="Watson M."/>
            <person name="Adriaenssens E.M."/>
            <person name="Foster-Nyarko E."/>
            <person name="Jarju S."/>
            <person name="Secka A."/>
            <person name="Antonio M."/>
            <person name="Oren A."/>
            <person name="Chaudhuri R.R."/>
            <person name="La Ragione R."/>
            <person name="Hildebrand F."/>
            <person name="Pallen M.J."/>
        </authorList>
    </citation>
    <scope>NUCLEOTIDE SEQUENCE</scope>
    <source>
        <strain evidence="2">ChiSxjej6B18-287</strain>
    </source>
</reference>
<dbReference type="PRINTS" id="PR00412">
    <property type="entry name" value="EPOXHYDRLASE"/>
</dbReference>
<organism evidence="2 3">
    <name type="scientific">Candidatus Blautia merdigallinarum</name>
    <dbReference type="NCBI Taxonomy" id="2838495"/>
    <lineage>
        <taxon>Bacteria</taxon>
        <taxon>Bacillati</taxon>
        <taxon>Bacillota</taxon>
        <taxon>Clostridia</taxon>
        <taxon>Lachnospirales</taxon>
        <taxon>Lachnospiraceae</taxon>
        <taxon>Blautia</taxon>
    </lineage>
</organism>